<evidence type="ECO:0000313" key="15">
    <source>
        <dbReference type="EMBL" id="SLM89384.1"/>
    </source>
</evidence>
<evidence type="ECO:0000256" key="3">
    <source>
        <dbReference type="ARBA" id="ARBA00012949"/>
    </source>
</evidence>
<organism evidence="15 16">
    <name type="scientific">Brachybacterium nesterenkovii</name>
    <dbReference type="NCBI Taxonomy" id="47847"/>
    <lineage>
        <taxon>Bacteria</taxon>
        <taxon>Bacillati</taxon>
        <taxon>Actinomycetota</taxon>
        <taxon>Actinomycetes</taxon>
        <taxon>Micrococcales</taxon>
        <taxon>Dermabacteraceae</taxon>
        <taxon>Brachybacterium</taxon>
    </lineage>
</organism>
<feature type="transmembrane region" description="Helical" evidence="13">
    <location>
        <begin position="192"/>
        <end position="211"/>
    </location>
</feature>
<evidence type="ECO:0000256" key="9">
    <source>
        <dbReference type="ARBA" id="ARBA00031400"/>
    </source>
</evidence>
<dbReference type="GO" id="GO:0004129">
    <property type="term" value="F:cytochrome-c oxidase activity"/>
    <property type="evidence" value="ECO:0007669"/>
    <property type="project" value="UniProtKB-EC"/>
</dbReference>
<feature type="transmembrane region" description="Helical" evidence="13">
    <location>
        <begin position="108"/>
        <end position="127"/>
    </location>
</feature>
<name>A0A1X6WVE1_9MICO</name>
<reference evidence="15 16" key="1">
    <citation type="submission" date="2017-02" db="EMBL/GenBank/DDBJ databases">
        <authorList>
            <person name="Peterson S.W."/>
        </authorList>
    </citation>
    <scope>NUCLEOTIDE SEQUENCE [LARGE SCALE GENOMIC DNA]</scope>
    <source>
        <strain evidence="15 16">CIP104813</strain>
    </source>
</reference>
<dbReference type="InterPro" id="IPR024791">
    <property type="entry name" value="Cyt_c/ubiquinol_Oxase_su3"/>
</dbReference>
<accession>A0A1X6WVE1</accession>
<feature type="transmembrane region" description="Helical" evidence="13">
    <location>
        <begin position="27"/>
        <end position="47"/>
    </location>
</feature>
<dbReference type="PANTHER" id="PTHR11403:SF2">
    <property type="entry name" value="CYTOCHROME BO(3) UBIQUINOL OXIDASE SUBUNIT 3"/>
    <property type="match status" value="1"/>
</dbReference>
<evidence type="ECO:0000256" key="1">
    <source>
        <dbReference type="ARBA" id="ARBA00004651"/>
    </source>
</evidence>
<dbReference type="Proteomes" id="UP000195981">
    <property type="component" value="Unassembled WGS sequence"/>
</dbReference>
<dbReference type="CDD" id="cd00386">
    <property type="entry name" value="Heme_Cu_Oxidase_III_like"/>
    <property type="match status" value="1"/>
</dbReference>
<dbReference type="SUPFAM" id="SSF81452">
    <property type="entry name" value="Cytochrome c oxidase subunit III-like"/>
    <property type="match status" value="1"/>
</dbReference>
<keyword evidence="8 13" id="KW-0472">Membrane</keyword>
<proteinExistence type="inferred from homology"/>
<evidence type="ECO:0000259" key="14">
    <source>
        <dbReference type="PROSITE" id="PS50253"/>
    </source>
</evidence>
<dbReference type="PANTHER" id="PTHR11403">
    <property type="entry name" value="CYTOCHROME C OXIDASE SUBUNIT III"/>
    <property type="match status" value="1"/>
</dbReference>
<feature type="transmembrane region" description="Helical" evidence="13">
    <location>
        <begin position="147"/>
        <end position="171"/>
    </location>
</feature>
<dbReference type="GO" id="GO:0005886">
    <property type="term" value="C:plasma membrane"/>
    <property type="evidence" value="ECO:0007669"/>
    <property type="project" value="UniProtKB-SubCell"/>
</dbReference>
<keyword evidence="15" id="KW-0560">Oxidoreductase</keyword>
<evidence type="ECO:0000256" key="6">
    <source>
        <dbReference type="ARBA" id="ARBA00022967"/>
    </source>
</evidence>
<dbReference type="GO" id="GO:0019646">
    <property type="term" value="P:aerobic electron transport chain"/>
    <property type="evidence" value="ECO:0007669"/>
    <property type="project" value="InterPro"/>
</dbReference>
<dbReference type="InterPro" id="IPR000298">
    <property type="entry name" value="Cyt_c_oxidase-like_su3"/>
</dbReference>
<keyword evidence="6" id="KW-1278">Translocase</keyword>
<evidence type="ECO:0000256" key="7">
    <source>
        <dbReference type="ARBA" id="ARBA00022989"/>
    </source>
</evidence>
<keyword evidence="16" id="KW-1185">Reference proteome</keyword>
<evidence type="ECO:0000256" key="5">
    <source>
        <dbReference type="ARBA" id="ARBA00022692"/>
    </source>
</evidence>
<dbReference type="AlphaFoldDB" id="A0A1X6WVE1"/>
<evidence type="ECO:0000256" key="11">
    <source>
        <dbReference type="ARBA" id="ARBA00047816"/>
    </source>
</evidence>
<dbReference type="EC" id="7.1.1.9" evidence="3"/>
<feature type="domain" description="Heme-copper oxidase subunit III family profile" evidence="14">
    <location>
        <begin position="1"/>
        <end position="213"/>
    </location>
</feature>
<gene>
    <name evidence="15" type="ORF">FM110_03500</name>
</gene>
<evidence type="ECO:0000256" key="4">
    <source>
        <dbReference type="ARBA" id="ARBA00022475"/>
    </source>
</evidence>
<dbReference type="Pfam" id="PF00510">
    <property type="entry name" value="COX3"/>
    <property type="match status" value="1"/>
</dbReference>
<comment type="similarity">
    <text evidence="2 12">Belongs to the cytochrome c oxidase subunit 3 family.</text>
</comment>
<evidence type="ECO:0000256" key="12">
    <source>
        <dbReference type="RuleBase" id="RU003376"/>
    </source>
</evidence>
<evidence type="ECO:0000256" key="2">
    <source>
        <dbReference type="ARBA" id="ARBA00010581"/>
    </source>
</evidence>
<keyword evidence="7 13" id="KW-1133">Transmembrane helix</keyword>
<keyword evidence="5 12" id="KW-0812">Transmembrane</keyword>
<comment type="subcellular location">
    <subcellularLocation>
        <location evidence="1 12">Cell membrane</location>
        <topology evidence="1 12">Multi-pass membrane protein</topology>
    </subcellularLocation>
</comment>
<dbReference type="Gene3D" id="1.20.120.80">
    <property type="entry name" value="Cytochrome c oxidase, subunit III, four-helix bundle"/>
    <property type="match status" value="1"/>
</dbReference>
<evidence type="ECO:0000313" key="16">
    <source>
        <dbReference type="Proteomes" id="UP000195981"/>
    </source>
</evidence>
<evidence type="ECO:0000256" key="10">
    <source>
        <dbReference type="ARBA" id="ARBA00031625"/>
    </source>
</evidence>
<comment type="catalytic activity">
    <reaction evidence="11">
        <text>4 Fe(II)-[cytochrome c] + O2 + 8 H(+)(in) = 4 Fe(III)-[cytochrome c] + 2 H2O + 4 H(+)(out)</text>
        <dbReference type="Rhea" id="RHEA:11436"/>
        <dbReference type="Rhea" id="RHEA-COMP:10350"/>
        <dbReference type="Rhea" id="RHEA-COMP:14399"/>
        <dbReference type="ChEBI" id="CHEBI:15377"/>
        <dbReference type="ChEBI" id="CHEBI:15378"/>
        <dbReference type="ChEBI" id="CHEBI:15379"/>
        <dbReference type="ChEBI" id="CHEBI:29033"/>
        <dbReference type="ChEBI" id="CHEBI:29034"/>
        <dbReference type="EC" id="7.1.1.9"/>
    </reaction>
</comment>
<dbReference type="InterPro" id="IPR013833">
    <property type="entry name" value="Cyt_c_oxidase_su3_a-hlx"/>
</dbReference>
<sequence>MTTATLPPRAAHAPTVSRPNATQIGTIVWLSSELMFFAALFAMYFTLHSMVPGLFAENHEHFKLGFAMTNTAILVASSFTCQFGVFAAEEGRKARTGSLLNLRKWGLIEWYTLTFFMGAIFVSGQALEYTELVHAGVTLSSDPFGSIFYLATGFHGIHVIGGLIAFLYVLARAFSAKSFGYHEAVSAICVSYYWHFVDVVWVGLFFVVYLMDPIFNSAVPFNWSFF</sequence>
<dbReference type="EMBL" id="FWFG01000030">
    <property type="protein sequence ID" value="SLM89384.1"/>
    <property type="molecule type" value="Genomic_DNA"/>
</dbReference>
<evidence type="ECO:0000256" key="13">
    <source>
        <dbReference type="SAM" id="Phobius"/>
    </source>
</evidence>
<dbReference type="InterPro" id="IPR035973">
    <property type="entry name" value="Cyt_c_oxidase_su3-like_sf"/>
</dbReference>
<dbReference type="GO" id="GO:0016491">
    <property type="term" value="F:oxidoreductase activity"/>
    <property type="evidence" value="ECO:0007669"/>
    <property type="project" value="UniProtKB-KW"/>
</dbReference>
<dbReference type="PROSITE" id="PS50253">
    <property type="entry name" value="COX3"/>
    <property type="match status" value="1"/>
</dbReference>
<protein>
    <recommendedName>
        <fullName evidence="3">cytochrome-c oxidase</fullName>
        <ecNumber evidence="3">7.1.1.9</ecNumber>
    </recommendedName>
    <alternativeName>
        <fullName evidence="9">Cytochrome aa3 subunit 3</fullName>
    </alternativeName>
    <alternativeName>
        <fullName evidence="10">Cytochrome c oxidase polypeptide III</fullName>
    </alternativeName>
</protein>
<keyword evidence="4" id="KW-1003">Cell membrane</keyword>
<dbReference type="FunFam" id="1.20.120.80:FF:000001">
    <property type="entry name" value="Cytochrome (Ubi)quinol oxidase subunit III"/>
    <property type="match status" value="1"/>
</dbReference>
<evidence type="ECO:0000256" key="8">
    <source>
        <dbReference type="ARBA" id="ARBA00023136"/>
    </source>
</evidence>
<feature type="transmembrane region" description="Helical" evidence="13">
    <location>
        <begin position="67"/>
        <end position="88"/>
    </location>
</feature>